<dbReference type="SUPFAM" id="SSF89447">
    <property type="entry name" value="AbrB/MazE/MraZ-like"/>
    <property type="match status" value="1"/>
</dbReference>
<evidence type="ECO:0000259" key="2">
    <source>
        <dbReference type="PROSITE" id="PS51740"/>
    </source>
</evidence>
<dbReference type="InterPro" id="IPR007159">
    <property type="entry name" value="SpoVT-AbrB_dom"/>
</dbReference>
<proteinExistence type="predicted"/>
<sequence>MSIANVSSKGQIVIPANLRKKYNIGPHDSLEILEVDNAIVLVPLAKDPIQSARGFLKFRRSSKEVMSELKQELKKYKEEY</sequence>
<gene>
    <name evidence="3" type="ORF">COY52_02480</name>
</gene>
<reference evidence="4" key="1">
    <citation type="submission" date="2017-09" db="EMBL/GenBank/DDBJ databases">
        <title>Depth-based differentiation of microbial function through sediment-hosted aquifers and enrichment of novel symbionts in the deep terrestrial subsurface.</title>
        <authorList>
            <person name="Probst A.J."/>
            <person name="Ladd B."/>
            <person name="Jarett J.K."/>
            <person name="Geller-Mcgrath D.E."/>
            <person name="Sieber C.M.K."/>
            <person name="Emerson J.B."/>
            <person name="Anantharaman K."/>
            <person name="Thomas B.C."/>
            <person name="Malmstrom R."/>
            <person name="Stieglmeier M."/>
            <person name="Klingl A."/>
            <person name="Woyke T."/>
            <person name="Ryan C.M."/>
            <person name="Banfield J.F."/>
        </authorList>
    </citation>
    <scope>NUCLEOTIDE SEQUENCE [LARGE SCALE GENOMIC DNA]</scope>
</reference>
<name>A0A2M7SEF5_9BACT</name>
<dbReference type="SMART" id="SM00966">
    <property type="entry name" value="SpoVT_AbrB"/>
    <property type="match status" value="1"/>
</dbReference>
<keyword evidence="1" id="KW-0238">DNA-binding</keyword>
<dbReference type="AlphaFoldDB" id="A0A2M7SEF5"/>
<dbReference type="EMBL" id="PFMR01000080">
    <property type="protein sequence ID" value="PIZ17850.1"/>
    <property type="molecule type" value="Genomic_DNA"/>
</dbReference>
<organism evidence="3 4">
    <name type="scientific">Candidatus Desantisbacteria bacterium CG_4_10_14_0_8_um_filter_48_22</name>
    <dbReference type="NCBI Taxonomy" id="1974543"/>
    <lineage>
        <taxon>Bacteria</taxon>
        <taxon>Candidatus Desantisiibacteriota</taxon>
    </lineage>
</organism>
<dbReference type="Pfam" id="PF04014">
    <property type="entry name" value="MazE_antitoxin"/>
    <property type="match status" value="1"/>
</dbReference>
<accession>A0A2M7SEF5</accession>
<dbReference type="PROSITE" id="PS51740">
    <property type="entry name" value="SPOVT_ABRB"/>
    <property type="match status" value="1"/>
</dbReference>
<dbReference type="Gene3D" id="2.10.260.10">
    <property type="match status" value="1"/>
</dbReference>
<dbReference type="Proteomes" id="UP000229307">
    <property type="component" value="Unassembled WGS sequence"/>
</dbReference>
<feature type="domain" description="SpoVT-AbrB" evidence="2">
    <location>
        <begin position="1"/>
        <end position="46"/>
    </location>
</feature>
<dbReference type="InterPro" id="IPR037914">
    <property type="entry name" value="SpoVT-AbrB_sf"/>
</dbReference>
<dbReference type="GO" id="GO:0003677">
    <property type="term" value="F:DNA binding"/>
    <property type="evidence" value="ECO:0007669"/>
    <property type="project" value="UniProtKB-UniRule"/>
</dbReference>
<evidence type="ECO:0000256" key="1">
    <source>
        <dbReference type="PROSITE-ProRule" id="PRU01076"/>
    </source>
</evidence>
<evidence type="ECO:0000313" key="3">
    <source>
        <dbReference type="EMBL" id="PIZ17850.1"/>
    </source>
</evidence>
<protein>
    <submittedName>
        <fullName evidence="3">AbrB family transcriptional regulator</fullName>
    </submittedName>
</protein>
<dbReference type="NCBIfam" id="TIGR01439">
    <property type="entry name" value="lp_hng_hel_AbrB"/>
    <property type="match status" value="1"/>
</dbReference>
<comment type="caution">
    <text evidence="3">The sequence shown here is derived from an EMBL/GenBank/DDBJ whole genome shotgun (WGS) entry which is preliminary data.</text>
</comment>
<evidence type="ECO:0000313" key="4">
    <source>
        <dbReference type="Proteomes" id="UP000229307"/>
    </source>
</evidence>